<gene>
    <name evidence="2" type="ORF">DNF11_1426</name>
</gene>
<evidence type="ECO:0000313" key="2">
    <source>
        <dbReference type="EMBL" id="AYO42376.1"/>
    </source>
</evidence>
<feature type="compositionally biased region" description="Basic and acidic residues" evidence="1">
    <location>
        <begin position="380"/>
        <end position="393"/>
    </location>
</feature>
<feature type="compositionally biased region" description="Acidic residues" evidence="1">
    <location>
        <begin position="223"/>
        <end position="265"/>
    </location>
</feature>
<dbReference type="AlphaFoldDB" id="A0A3G2S3N5"/>
<feature type="compositionally biased region" description="Acidic residues" evidence="1">
    <location>
        <begin position="196"/>
        <end position="215"/>
    </location>
</feature>
<feature type="compositionally biased region" description="Acidic residues" evidence="1">
    <location>
        <begin position="149"/>
        <end position="188"/>
    </location>
</feature>
<evidence type="ECO:0000256" key="1">
    <source>
        <dbReference type="SAM" id="MobiDB-lite"/>
    </source>
</evidence>
<accession>A0A3G2S3N5</accession>
<feature type="compositionally biased region" description="Basic and acidic residues" evidence="1">
    <location>
        <begin position="347"/>
        <end position="361"/>
    </location>
</feature>
<feature type="compositionally biased region" description="Basic and acidic residues" evidence="1">
    <location>
        <begin position="266"/>
        <end position="280"/>
    </location>
</feature>
<dbReference type="InterPro" id="IPR018822">
    <property type="entry name" value="UPF0646"/>
</dbReference>
<reference evidence="2 3" key="1">
    <citation type="submission" date="2018-10" db="EMBL/GenBank/DDBJ databases">
        <title>Complete genome sequence of Malassezia restricta CBS 7877.</title>
        <authorList>
            <person name="Morand S.C."/>
            <person name="Bertignac M."/>
            <person name="Iltis A."/>
            <person name="Kolder I."/>
            <person name="Pirovano W."/>
            <person name="Jourdain R."/>
            <person name="Clavaud C."/>
        </authorList>
    </citation>
    <scope>NUCLEOTIDE SEQUENCE [LARGE SCALE GENOMIC DNA]</scope>
    <source>
        <strain evidence="2 3">CBS 7877</strain>
    </source>
</reference>
<dbReference type="STRING" id="425264.A0A3G2S3N5"/>
<dbReference type="Pfam" id="PF10336">
    <property type="entry name" value="DUF2420"/>
    <property type="match status" value="1"/>
</dbReference>
<name>A0A3G2S3N5_MALR7</name>
<organism evidence="2 3">
    <name type="scientific">Malassezia restricta (strain ATCC 96810 / NBRC 103918 / CBS 7877)</name>
    <name type="common">Seborrheic dermatitis infection agent</name>
    <dbReference type="NCBI Taxonomy" id="425264"/>
    <lineage>
        <taxon>Eukaryota</taxon>
        <taxon>Fungi</taxon>
        <taxon>Dikarya</taxon>
        <taxon>Basidiomycota</taxon>
        <taxon>Ustilaginomycotina</taxon>
        <taxon>Malasseziomycetes</taxon>
        <taxon>Malasseziales</taxon>
        <taxon>Malasseziaceae</taxon>
        <taxon>Malassezia</taxon>
    </lineage>
</organism>
<feature type="region of interest" description="Disordered" evidence="1">
    <location>
        <begin position="145"/>
        <end position="462"/>
    </location>
</feature>
<feature type="compositionally biased region" description="Acidic residues" evidence="1">
    <location>
        <begin position="362"/>
        <end position="374"/>
    </location>
</feature>
<dbReference type="EMBL" id="CP033149">
    <property type="protein sequence ID" value="AYO42376.1"/>
    <property type="molecule type" value="Genomic_DNA"/>
</dbReference>
<dbReference type="Proteomes" id="UP000269793">
    <property type="component" value="Chromosome II"/>
</dbReference>
<evidence type="ECO:0000313" key="3">
    <source>
        <dbReference type="Proteomes" id="UP000269793"/>
    </source>
</evidence>
<proteinExistence type="predicted"/>
<dbReference type="VEuPathDB" id="FungiDB:DNF11_1426"/>
<dbReference type="OrthoDB" id="2507795at2759"/>
<sequence length="462" mass="50732">MDDAEPHTVCLTFQEQDFCVFPSASDQGPTVYVEETNDDDERILVGVPAPALPIDRSLFWEPLDAVFGALRVAHVLGEFLEEGTELCIAFPDLDLVLREDNVYARDISLQDISQLALGFECHGSLRLVVTEEPRFISRYNELATALGSEESEEDAQDEEAGEEDEGADKEDEVAGEDDEEEDKEDEEVERGIEEAGKEDEEADEDDDEEDIEVEEVERGIEEADKEDEEAGQEGEEADDDVEEGEGEEAEEGEEAGDKGEEADDDVPGKETDHDTRESNEQAHNAAPMRDDALDAMHALDEEAPKDVPSQDGDETVPSKEPNDAMHALVEEADHAAHVSSQVQDVVHALDEEVDHDAHDTQADDAPDADPDTIADQDIVQPHDEDAGTEHADYDEPVDPEVAPTTRIPRGNEASDTEQATETAFDAETASYEQADIATYEDEPLKRSAEPSVLSSPKRPKTS</sequence>
<keyword evidence="3" id="KW-1185">Reference proteome</keyword>
<protein>
    <submittedName>
        <fullName evidence="2">Reduced meiotic recombination protein.04c</fullName>
    </submittedName>
</protein>
<feature type="compositionally biased region" description="Basic and acidic residues" evidence="1">
    <location>
        <begin position="316"/>
        <end position="336"/>
    </location>
</feature>
<feature type="compositionally biased region" description="Basic and acidic residues" evidence="1">
    <location>
        <begin position="288"/>
        <end position="305"/>
    </location>
</feature>